<evidence type="ECO:0000313" key="19">
    <source>
        <dbReference type="Proteomes" id="UP000486351"/>
    </source>
</evidence>
<dbReference type="Proteomes" id="UP000440732">
    <property type="component" value="Unassembled WGS sequence"/>
</dbReference>
<dbReference type="Proteomes" id="UP000437068">
    <property type="component" value="Unassembled WGS sequence"/>
</dbReference>
<dbReference type="Proteomes" id="UP000433483">
    <property type="component" value="Unassembled WGS sequence"/>
</dbReference>
<evidence type="ECO:0000313" key="20">
    <source>
        <dbReference type="Proteomes" id="UP000488956"/>
    </source>
</evidence>
<dbReference type="Proteomes" id="UP000488956">
    <property type="component" value="Unassembled WGS sequence"/>
</dbReference>
<organism evidence="9 13">
    <name type="scientific">Phytophthora fragariae</name>
    <dbReference type="NCBI Taxonomy" id="53985"/>
    <lineage>
        <taxon>Eukaryota</taxon>
        <taxon>Sar</taxon>
        <taxon>Stramenopiles</taxon>
        <taxon>Oomycota</taxon>
        <taxon>Peronosporomycetes</taxon>
        <taxon>Peronosporales</taxon>
        <taxon>Peronosporaceae</taxon>
        <taxon>Phytophthora</taxon>
    </lineage>
</organism>
<dbReference type="EMBL" id="QXGF01001859">
    <property type="protein sequence ID" value="KAE8927357.1"/>
    <property type="molecule type" value="Genomic_DNA"/>
</dbReference>
<protein>
    <submittedName>
        <fullName evidence="9">Uncharacterized protein</fullName>
    </submittedName>
</protein>
<evidence type="ECO:0000313" key="17">
    <source>
        <dbReference type="Proteomes" id="UP000460718"/>
    </source>
</evidence>
<comment type="caution">
    <text evidence="9">The sequence shown here is derived from an EMBL/GenBank/DDBJ whole genome shotgun (WGS) entry which is preliminary data.</text>
</comment>
<evidence type="ECO:0000313" key="5">
    <source>
        <dbReference type="EMBL" id="KAE9098130.1"/>
    </source>
</evidence>
<evidence type="ECO:0000313" key="16">
    <source>
        <dbReference type="Proteomes" id="UP000441208"/>
    </source>
</evidence>
<dbReference type="Proteomes" id="UP000460718">
    <property type="component" value="Unassembled WGS sequence"/>
</dbReference>
<keyword evidence="12" id="KW-1185">Reference proteome</keyword>
<reference evidence="11 12" key="1">
    <citation type="submission" date="2018-08" db="EMBL/GenBank/DDBJ databases">
        <title>Genomic investigation of the strawberry pathogen Phytophthora fragariae indicates pathogenicity is determined by transcriptional variation in three key races.</title>
        <authorList>
            <person name="Adams T.M."/>
            <person name="Armitage A.D."/>
            <person name="Sobczyk M.K."/>
            <person name="Bates H.J."/>
            <person name="Dunwell J.M."/>
            <person name="Nellist C.F."/>
            <person name="Harrison R.J."/>
        </authorList>
    </citation>
    <scope>NUCLEOTIDE SEQUENCE [LARGE SCALE GENOMIC DNA]</scope>
    <source>
        <strain evidence="9 13">A4</strain>
        <strain evidence="7 14">BC-1</strain>
        <strain evidence="8 18">BC-23</strain>
        <strain evidence="6 12">NOV-27</strain>
        <strain evidence="5 15">NOV-5</strain>
        <strain evidence="4 16">NOV-71</strain>
        <strain evidence="10 19">NOV-77</strain>
        <strain evidence="1 11">NOV-9</strain>
        <strain evidence="3 20">ONT-3</strain>
        <strain evidence="2 17">SCRP245</strain>
    </source>
</reference>
<evidence type="ECO:0000313" key="8">
    <source>
        <dbReference type="EMBL" id="KAE9195519.1"/>
    </source>
</evidence>
<evidence type="ECO:0000313" key="14">
    <source>
        <dbReference type="Proteomes" id="UP000440367"/>
    </source>
</evidence>
<dbReference type="EMBL" id="QXGA01002416">
    <property type="protein sequence ID" value="KAE9098130.1"/>
    <property type="molecule type" value="Genomic_DNA"/>
</dbReference>
<dbReference type="EMBL" id="QXGB01003014">
    <property type="protein sequence ID" value="KAE9173367.1"/>
    <property type="molecule type" value="Genomic_DNA"/>
</dbReference>
<name>A0A6A4BYN7_9STRA</name>
<evidence type="ECO:0000313" key="11">
    <source>
        <dbReference type="Proteomes" id="UP000429523"/>
    </source>
</evidence>
<evidence type="ECO:0000313" key="13">
    <source>
        <dbReference type="Proteomes" id="UP000437068"/>
    </source>
</evidence>
<dbReference type="AlphaFoldDB" id="A0A6A4BYN7"/>
<evidence type="ECO:0000313" key="15">
    <source>
        <dbReference type="Proteomes" id="UP000440732"/>
    </source>
</evidence>
<evidence type="ECO:0000313" key="3">
    <source>
        <dbReference type="EMBL" id="KAE9074464.1"/>
    </source>
</evidence>
<sequence length="50" mass="5524">MLLTQRVTSLAGALAKMMNSFTFTSQEYGHETITSDLAEIPNDLDLQCNC</sequence>
<evidence type="ECO:0000313" key="12">
    <source>
        <dbReference type="Proteomes" id="UP000433483"/>
    </source>
</evidence>
<evidence type="ECO:0000313" key="9">
    <source>
        <dbReference type="EMBL" id="KAE9282484.1"/>
    </source>
</evidence>
<dbReference type="EMBL" id="QXGC01001818">
    <property type="protein sequence ID" value="KAE9195519.1"/>
    <property type="molecule type" value="Genomic_DNA"/>
</dbReference>
<proteinExistence type="predicted"/>
<dbReference type="EMBL" id="QXGE01002369">
    <property type="protein sequence ID" value="KAE9282484.1"/>
    <property type="molecule type" value="Genomic_DNA"/>
</dbReference>
<dbReference type="EMBL" id="QXFX01002698">
    <property type="protein sequence ID" value="KAE9074464.1"/>
    <property type="molecule type" value="Genomic_DNA"/>
</dbReference>
<evidence type="ECO:0000313" key="6">
    <source>
        <dbReference type="EMBL" id="KAE9173367.1"/>
    </source>
</evidence>
<dbReference type="EMBL" id="QXFW01001893">
    <property type="protein sequence ID" value="KAE8984493.1"/>
    <property type="molecule type" value="Genomic_DNA"/>
</dbReference>
<evidence type="ECO:0000313" key="18">
    <source>
        <dbReference type="Proteomes" id="UP000476176"/>
    </source>
</evidence>
<dbReference type="Proteomes" id="UP000440367">
    <property type="component" value="Unassembled WGS sequence"/>
</dbReference>
<dbReference type="Proteomes" id="UP000476176">
    <property type="component" value="Unassembled WGS sequence"/>
</dbReference>
<accession>A0A6A4BYN7</accession>
<evidence type="ECO:0000313" key="7">
    <source>
        <dbReference type="EMBL" id="KAE9193617.1"/>
    </source>
</evidence>
<dbReference type="Proteomes" id="UP000429523">
    <property type="component" value="Unassembled WGS sequence"/>
</dbReference>
<evidence type="ECO:0000313" key="1">
    <source>
        <dbReference type="EMBL" id="KAE8927357.1"/>
    </source>
</evidence>
<evidence type="ECO:0000313" key="10">
    <source>
        <dbReference type="EMBL" id="KAE9297455.1"/>
    </source>
</evidence>
<dbReference type="Proteomes" id="UP000441208">
    <property type="component" value="Unassembled WGS sequence"/>
</dbReference>
<dbReference type="Proteomes" id="UP000486351">
    <property type="component" value="Unassembled WGS sequence"/>
</dbReference>
<gene>
    <name evidence="9" type="ORF">PF001_g23289</name>
    <name evidence="7" type="ORF">PF002_g23851</name>
    <name evidence="8" type="ORF">PF004_g20406</name>
    <name evidence="6" type="ORF">PF005_g26304</name>
    <name evidence="5" type="ORF">PF006_g23420</name>
    <name evidence="4" type="ORF">PF007_g19262</name>
    <name evidence="10" type="ORF">PF008_g23740</name>
    <name evidence="1" type="ORF">PF009_g22473</name>
    <name evidence="3" type="ORF">PF010_g24666</name>
    <name evidence="2" type="ORF">PF011_g20763</name>
</gene>
<dbReference type="EMBL" id="QXFZ01001444">
    <property type="protein sequence ID" value="KAE9090376.1"/>
    <property type="molecule type" value="Genomic_DNA"/>
</dbReference>
<dbReference type="EMBL" id="QXFY01002439">
    <property type="protein sequence ID" value="KAE9297455.1"/>
    <property type="molecule type" value="Genomic_DNA"/>
</dbReference>
<dbReference type="EMBL" id="QXGD01002103">
    <property type="protein sequence ID" value="KAE9193617.1"/>
    <property type="molecule type" value="Genomic_DNA"/>
</dbReference>
<evidence type="ECO:0000313" key="2">
    <source>
        <dbReference type="EMBL" id="KAE8984493.1"/>
    </source>
</evidence>
<evidence type="ECO:0000313" key="4">
    <source>
        <dbReference type="EMBL" id="KAE9090376.1"/>
    </source>
</evidence>